<evidence type="ECO:0000256" key="2">
    <source>
        <dbReference type="ARBA" id="ARBA00022679"/>
    </source>
</evidence>
<keyword evidence="2 4" id="KW-0808">Transferase</keyword>
<dbReference type="Pfam" id="PF04204">
    <property type="entry name" value="HTS"/>
    <property type="match status" value="1"/>
</dbReference>
<dbReference type="InterPro" id="IPR033752">
    <property type="entry name" value="MetA_family"/>
</dbReference>
<evidence type="ECO:0000256" key="5">
    <source>
        <dbReference type="PIRSR" id="PIRSR000450-1"/>
    </source>
</evidence>
<dbReference type="GO" id="GO:0009086">
    <property type="term" value="P:methionine biosynthetic process"/>
    <property type="evidence" value="ECO:0007669"/>
    <property type="project" value="UniProtKB-UniRule"/>
</dbReference>
<keyword evidence="7" id="KW-1185">Reference proteome</keyword>
<comment type="subcellular location">
    <subcellularLocation>
        <location evidence="4">Cytoplasm</location>
    </subcellularLocation>
</comment>
<comment type="function">
    <text evidence="4">Transfers an acetyl group from acetyl-CoA to L-homoserine, forming acetyl-L-homoserine.</text>
</comment>
<gene>
    <name evidence="6" type="primary">metA</name>
    <name evidence="4" type="synonym">metAA</name>
    <name evidence="6" type="ORF">GCM10011482_20750</name>
</gene>
<feature type="active site" evidence="4">
    <location>
        <position position="230"/>
    </location>
</feature>
<dbReference type="Proteomes" id="UP000622610">
    <property type="component" value="Unassembled WGS sequence"/>
</dbReference>
<dbReference type="PIRSF" id="PIRSF000450">
    <property type="entry name" value="H_ser_succinyltr"/>
    <property type="match status" value="1"/>
</dbReference>
<dbReference type="PANTHER" id="PTHR20919:SF0">
    <property type="entry name" value="HOMOSERINE O-SUCCINYLTRANSFERASE"/>
    <property type="match status" value="1"/>
</dbReference>
<comment type="catalytic activity">
    <reaction evidence="4">
        <text>L-homoserine + acetyl-CoA = O-acetyl-L-homoserine + CoA</text>
        <dbReference type="Rhea" id="RHEA:13701"/>
        <dbReference type="ChEBI" id="CHEBI:57287"/>
        <dbReference type="ChEBI" id="CHEBI:57288"/>
        <dbReference type="ChEBI" id="CHEBI:57476"/>
        <dbReference type="ChEBI" id="CHEBI:57716"/>
        <dbReference type="EC" id="2.3.1.31"/>
    </reaction>
</comment>
<sequence>MCDEINRFAIEKQQILGKSILFNQQESARSLKIGLINLMPQKEVTEEQFFRLLSSSGHPVEVKLIKMATYQSTTTDKVHLEKYYHTLSEIKDESFDGLIITGAPIETIPFEEVSYWEELTDVMRWSQATDTSTLNICWGAQAALYVHHGIEKILYQEKLSGLFLQSAKVTHPLMTDFPATFSYPQSRHTGIDLTKINSKDFEVIAQSPILGPTILTSNSNQNIYVLGHLEYDTNTLKREYERDVARKLAPKLPENYFEKDDVNQPIVNNWEPYAQLFYQNWLTSLDQRAGV</sequence>
<dbReference type="GO" id="GO:0008899">
    <property type="term" value="F:homoserine O-succinyltransferase activity"/>
    <property type="evidence" value="ECO:0007669"/>
    <property type="project" value="UniProtKB-UniRule"/>
</dbReference>
<evidence type="ECO:0000256" key="4">
    <source>
        <dbReference type="HAMAP-Rule" id="MF_00295"/>
    </source>
</evidence>
<evidence type="ECO:0000256" key="3">
    <source>
        <dbReference type="ARBA" id="ARBA00023315"/>
    </source>
</evidence>
<dbReference type="EMBL" id="BMDT01000011">
    <property type="protein sequence ID" value="GGI66421.1"/>
    <property type="molecule type" value="Genomic_DNA"/>
</dbReference>
<feature type="binding site" evidence="4">
    <location>
        <position position="242"/>
    </location>
    <ligand>
        <name>substrate</name>
    </ligand>
</feature>
<keyword evidence="1 4" id="KW-0028">Amino-acid biosynthesis</keyword>
<keyword evidence="3 4" id="KW-0012">Acyltransferase</keyword>
<reference evidence="6" key="1">
    <citation type="journal article" date="2014" name="Int. J. Syst. Evol. Microbiol.">
        <title>Complete genome sequence of Corynebacterium casei LMG S-19264T (=DSM 44701T), isolated from a smear-ripened cheese.</title>
        <authorList>
            <consortium name="US DOE Joint Genome Institute (JGI-PGF)"/>
            <person name="Walter F."/>
            <person name="Albersmeier A."/>
            <person name="Kalinowski J."/>
            <person name="Ruckert C."/>
        </authorList>
    </citation>
    <scope>NUCLEOTIDE SEQUENCE</scope>
    <source>
        <strain evidence="6">CCM 8433</strain>
    </source>
</reference>
<protein>
    <recommendedName>
        <fullName evidence="4">Homoserine O-acetyltransferase</fullName>
        <shortName evidence="4">HAT</shortName>
        <ecNumber evidence="4">2.3.1.31</ecNumber>
    </recommendedName>
    <alternativeName>
        <fullName evidence="4">Homoserine transacetylase</fullName>
        <shortName evidence="4">HTA</shortName>
    </alternativeName>
</protein>
<comment type="caution">
    <text evidence="4">Lacks conserved residue(s) required for the propagation of feature annotation.</text>
</comment>
<comment type="caution">
    <text evidence="6">The sequence shown here is derived from an EMBL/GenBank/DDBJ whole genome shotgun (WGS) entry which is preliminary data.</text>
</comment>
<feature type="binding site" evidence="4">
    <location>
        <position position="158"/>
    </location>
    <ligand>
        <name>substrate</name>
    </ligand>
</feature>
<comment type="similarity">
    <text evidence="4">Belongs to the MetA family.</text>
</comment>
<evidence type="ECO:0000313" key="6">
    <source>
        <dbReference type="EMBL" id="GGI66421.1"/>
    </source>
</evidence>
<evidence type="ECO:0000256" key="1">
    <source>
        <dbReference type="ARBA" id="ARBA00022605"/>
    </source>
</evidence>
<keyword evidence="4" id="KW-0486">Methionine biosynthesis</keyword>
<feature type="binding site" evidence="4">
    <location>
        <position position="186"/>
    </location>
    <ligand>
        <name>substrate</name>
    </ligand>
</feature>
<comment type="pathway">
    <text evidence="4">Amino-acid biosynthesis; L-methionine biosynthesis via de novo pathway; O-acetyl-L-homoserine from L-homoserine: step 1/1.</text>
</comment>
<dbReference type="GO" id="GO:0005737">
    <property type="term" value="C:cytoplasm"/>
    <property type="evidence" value="ECO:0007669"/>
    <property type="project" value="UniProtKB-SubCell"/>
</dbReference>
<dbReference type="HAMAP" id="MF_00295">
    <property type="entry name" value="MetA_acyltransf"/>
    <property type="match status" value="1"/>
</dbReference>
<dbReference type="PANTHER" id="PTHR20919">
    <property type="entry name" value="HOMOSERINE O-SUCCINYLTRANSFERASE"/>
    <property type="match status" value="1"/>
</dbReference>
<dbReference type="AlphaFoldDB" id="A0A917JGN2"/>
<organism evidence="6 7">
    <name type="scientific">Enterococcus alcedinis</name>
    <dbReference type="NCBI Taxonomy" id="1274384"/>
    <lineage>
        <taxon>Bacteria</taxon>
        <taxon>Bacillati</taxon>
        <taxon>Bacillota</taxon>
        <taxon>Bacilli</taxon>
        <taxon>Lactobacillales</taxon>
        <taxon>Enterococcaceae</taxon>
        <taxon>Enterococcus</taxon>
    </lineage>
</organism>
<feature type="site" description="Important for substrate specificity" evidence="4">
    <location>
        <position position="186"/>
    </location>
</feature>
<dbReference type="Gene3D" id="3.40.50.880">
    <property type="match status" value="1"/>
</dbReference>
<dbReference type="InterPro" id="IPR029062">
    <property type="entry name" value="Class_I_gatase-like"/>
</dbReference>
<accession>A0A917JGN2</accession>
<feature type="site" description="Important for acyl-CoA specificity" evidence="4">
    <location>
        <position position="106"/>
    </location>
</feature>
<feature type="active site" description="Proton acceptor" evidence="4">
    <location>
        <position position="228"/>
    </location>
</feature>
<proteinExistence type="inferred from homology"/>
<reference evidence="6" key="2">
    <citation type="submission" date="2020-09" db="EMBL/GenBank/DDBJ databases">
        <authorList>
            <person name="Sun Q."/>
            <person name="Sedlacek I."/>
        </authorList>
    </citation>
    <scope>NUCLEOTIDE SEQUENCE</scope>
    <source>
        <strain evidence="6">CCM 8433</strain>
    </source>
</reference>
<dbReference type="RefSeq" id="WP_188368249.1">
    <property type="nucleotide sequence ID" value="NZ_BMDT01000011.1"/>
</dbReference>
<evidence type="ECO:0000313" key="7">
    <source>
        <dbReference type="Proteomes" id="UP000622610"/>
    </source>
</evidence>
<dbReference type="EC" id="2.3.1.31" evidence="4"/>
<dbReference type="GO" id="GO:0004414">
    <property type="term" value="F:homoserine O-acetyltransferase activity"/>
    <property type="evidence" value="ECO:0007669"/>
    <property type="project" value="UniProtKB-EC"/>
</dbReference>
<keyword evidence="4" id="KW-0963">Cytoplasm</keyword>
<dbReference type="SUPFAM" id="SSF52317">
    <property type="entry name" value="Class I glutamine amidotransferase-like"/>
    <property type="match status" value="1"/>
</dbReference>
<dbReference type="CDD" id="cd03131">
    <property type="entry name" value="GATase1_HTS"/>
    <property type="match status" value="1"/>
</dbReference>
<feature type="active site" description="Acyl-thioester intermediate" evidence="4 5">
    <location>
        <position position="137"/>
    </location>
</feature>
<name>A0A917JGN2_9ENTE</name>